<feature type="coiled-coil region" evidence="2">
    <location>
        <begin position="138"/>
        <end position="165"/>
    </location>
</feature>
<dbReference type="SUPFAM" id="SSF111369">
    <property type="entry name" value="HlyD-like secretion proteins"/>
    <property type="match status" value="1"/>
</dbReference>
<organism evidence="7">
    <name type="scientific">gut metagenome</name>
    <dbReference type="NCBI Taxonomy" id="749906"/>
    <lineage>
        <taxon>unclassified sequences</taxon>
        <taxon>metagenomes</taxon>
        <taxon>organismal metagenomes</taxon>
    </lineage>
</organism>
<name>J9FFL9_9ZZZZ</name>
<feature type="compositionally biased region" description="Basic and acidic residues" evidence="3">
    <location>
        <begin position="376"/>
        <end position="394"/>
    </location>
</feature>
<dbReference type="NCBIfam" id="TIGR01730">
    <property type="entry name" value="RND_mfp"/>
    <property type="match status" value="1"/>
</dbReference>
<dbReference type="AlphaFoldDB" id="J9FFL9"/>
<evidence type="ECO:0000259" key="6">
    <source>
        <dbReference type="Pfam" id="PF25967"/>
    </source>
</evidence>
<dbReference type="Pfam" id="PF25967">
    <property type="entry name" value="RND-MFP_C"/>
    <property type="match status" value="1"/>
</dbReference>
<dbReference type="PANTHER" id="PTHR30158:SF23">
    <property type="entry name" value="MULTIDRUG RESISTANCE PROTEIN MEXA"/>
    <property type="match status" value="1"/>
</dbReference>
<dbReference type="PANTHER" id="PTHR30158">
    <property type="entry name" value="ACRA/E-RELATED COMPONENT OF DRUG EFFLUX TRANSPORTER"/>
    <property type="match status" value="1"/>
</dbReference>
<proteinExistence type="predicted"/>
<feature type="region of interest" description="Disordered" evidence="3">
    <location>
        <begin position="370"/>
        <end position="394"/>
    </location>
</feature>
<comment type="caution">
    <text evidence="7">The sequence shown here is derived from an EMBL/GenBank/DDBJ whole genome shotgun (WGS) entry which is preliminary data.</text>
</comment>
<feature type="domain" description="Multidrug resistance protein MdtA-like C-terminal permuted SH3" evidence="6">
    <location>
        <begin position="297"/>
        <end position="357"/>
    </location>
</feature>
<dbReference type="Gene3D" id="2.40.50.100">
    <property type="match status" value="1"/>
</dbReference>
<feature type="domain" description="Multidrug resistance protein MdtA-like barrel-sandwich hybrid" evidence="4">
    <location>
        <begin position="60"/>
        <end position="201"/>
    </location>
</feature>
<dbReference type="GO" id="GO:0046677">
    <property type="term" value="P:response to antibiotic"/>
    <property type="evidence" value="ECO:0007669"/>
    <property type="project" value="TreeGrafter"/>
</dbReference>
<dbReference type="EMBL" id="AMCI01006807">
    <property type="protein sequence ID" value="EJW93706.1"/>
    <property type="molecule type" value="Genomic_DNA"/>
</dbReference>
<evidence type="ECO:0000259" key="4">
    <source>
        <dbReference type="Pfam" id="PF25917"/>
    </source>
</evidence>
<dbReference type="GO" id="GO:0030313">
    <property type="term" value="C:cell envelope"/>
    <property type="evidence" value="ECO:0007669"/>
    <property type="project" value="UniProtKB-SubCell"/>
</dbReference>
<protein>
    <submittedName>
        <fullName evidence="7">Multidrug resistance protein, AcrA/AcrE family</fullName>
    </submittedName>
</protein>
<dbReference type="InterPro" id="IPR006143">
    <property type="entry name" value="RND_pump_MFP"/>
</dbReference>
<dbReference type="Pfam" id="PF25944">
    <property type="entry name" value="Beta-barrel_RND"/>
    <property type="match status" value="1"/>
</dbReference>
<dbReference type="GO" id="GO:0022857">
    <property type="term" value="F:transmembrane transporter activity"/>
    <property type="evidence" value="ECO:0007669"/>
    <property type="project" value="InterPro"/>
</dbReference>
<dbReference type="InterPro" id="IPR058625">
    <property type="entry name" value="MdtA-like_BSH"/>
</dbReference>
<gene>
    <name evidence="7" type="ORF">EVA_18185</name>
</gene>
<dbReference type="InterPro" id="IPR058627">
    <property type="entry name" value="MdtA-like_C"/>
</dbReference>
<accession>J9FFL9</accession>
<reference evidence="7" key="1">
    <citation type="journal article" date="2012" name="PLoS ONE">
        <title>Gene sets for utilization of primary and secondary nutrition supplies in the distal gut of endangered iberian lynx.</title>
        <authorList>
            <person name="Alcaide M."/>
            <person name="Messina E."/>
            <person name="Richter M."/>
            <person name="Bargiela R."/>
            <person name="Peplies J."/>
            <person name="Huws S.A."/>
            <person name="Newbold C.J."/>
            <person name="Golyshin P.N."/>
            <person name="Simon M.A."/>
            <person name="Lopez G."/>
            <person name="Yakimov M.M."/>
            <person name="Ferrer M."/>
        </authorList>
    </citation>
    <scope>NUCLEOTIDE SEQUENCE</scope>
</reference>
<dbReference type="InterPro" id="IPR058626">
    <property type="entry name" value="MdtA-like_b-barrel"/>
</dbReference>
<feature type="domain" description="Multidrug resistance protein MdtA-like beta-barrel" evidence="5">
    <location>
        <begin position="207"/>
        <end position="292"/>
    </location>
</feature>
<sequence length="394" mass="42231">MNEKFMKKFAYLALALALTACDGNKNGMPAASNEYAVAKLQPAVADLNTSYPATIKGIQDVEIRPKVAGHITRVLVDEGDVVKAGQPLFIIDQVQFQAAVKAAQASVNVVKANISTQKLTVDNKRKLFAKDIISEYDLQMAENQLQSLQAQLSQAEANLTNAKDNLNFCTVTSPSAGVVGTIPYRVGSLVSSSTQQPLTTVSNISKMYVYFSMTEKQLLGMTREIGGVAAAMDSLPAVKLVLADGSLYQQEGHVTAISGVIEKNTGAVQIRATFDNPAQVLRTGGTGSVLIPVHNANAILVPQKATFDIQDKKFVYVLNKDNSISSREIKVLVQNDGVNYVVTEGLKHGETIVLEGVNILKDGAKITPITPAQSDANRKKAEKALKEGKMPGEN</sequence>
<dbReference type="Pfam" id="PF25917">
    <property type="entry name" value="BSH_RND"/>
    <property type="match status" value="1"/>
</dbReference>
<comment type="subcellular location">
    <subcellularLocation>
        <location evidence="1">Cell envelope</location>
    </subcellularLocation>
</comment>
<keyword evidence="2" id="KW-0175">Coiled coil</keyword>
<dbReference type="PROSITE" id="PS51257">
    <property type="entry name" value="PROKAR_LIPOPROTEIN"/>
    <property type="match status" value="1"/>
</dbReference>
<dbReference type="Gene3D" id="1.10.287.470">
    <property type="entry name" value="Helix hairpin bin"/>
    <property type="match status" value="1"/>
</dbReference>
<evidence type="ECO:0000259" key="5">
    <source>
        <dbReference type="Pfam" id="PF25944"/>
    </source>
</evidence>
<evidence type="ECO:0000256" key="3">
    <source>
        <dbReference type="SAM" id="MobiDB-lite"/>
    </source>
</evidence>
<dbReference type="Gene3D" id="2.40.420.20">
    <property type="match status" value="1"/>
</dbReference>
<evidence type="ECO:0000256" key="1">
    <source>
        <dbReference type="ARBA" id="ARBA00004196"/>
    </source>
</evidence>
<dbReference type="GO" id="GO:0005886">
    <property type="term" value="C:plasma membrane"/>
    <property type="evidence" value="ECO:0007669"/>
    <property type="project" value="TreeGrafter"/>
</dbReference>
<evidence type="ECO:0000256" key="2">
    <source>
        <dbReference type="SAM" id="Coils"/>
    </source>
</evidence>
<evidence type="ECO:0000313" key="7">
    <source>
        <dbReference type="EMBL" id="EJW93706.1"/>
    </source>
</evidence>
<dbReference type="Gene3D" id="2.40.30.170">
    <property type="match status" value="1"/>
</dbReference>